<dbReference type="InterPro" id="IPR017850">
    <property type="entry name" value="Alkaline_phosphatase_core_sf"/>
</dbReference>
<organism evidence="10 11">
    <name type="scientific">Haloterrigena gelatinilytica</name>
    <dbReference type="NCBI Taxonomy" id="2741724"/>
    <lineage>
        <taxon>Archaea</taxon>
        <taxon>Methanobacteriati</taxon>
        <taxon>Methanobacteriota</taxon>
        <taxon>Stenosarchaea group</taxon>
        <taxon>Halobacteria</taxon>
        <taxon>Halobacteriales</taxon>
        <taxon>Natrialbaceae</taxon>
        <taxon>Haloterrigena</taxon>
    </lineage>
</organism>
<comment type="cofactor">
    <cofactor evidence="1">
        <name>Mg(2+)</name>
        <dbReference type="ChEBI" id="CHEBI:18420"/>
    </cofactor>
</comment>
<evidence type="ECO:0000256" key="7">
    <source>
        <dbReference type="ARBA" id="ARBA00022833"/>
    </source>
</evidence>
<protein>
    <submittedName>
        <fullName evidence="10">Alkaline phosphatase</fullName>
    </submittedName>
</protein>
<dbReference type="Gene3D" id="1.10.60.40">
    <property type="match status" value="1"/>
</dbReference>
<accession>A0ABX2LKB4</accession>
<evidence type="ECO:0000256" key="5">
    <source>
        <dbReference type="ARBA" id="ARBA00022723"/>
    </source>
</evidence>
<name>A0ABX2LKB4_9EURY</name>
<keyword evidence="4" id="KW-0597">Phosphoprotein</keyword>
<dbReference type="Gene3D" id="3.40.720.10">
    <property type="entry name" value="Alkaline Phosphatase, subunit A"/>
    <property type="match status" value="1"/>
</dbReference>
<dbReference type="PRINTS" id="PR00113">
    <property type="entry name" value="ALKPHPHTASE"/>
</dbReference>
<dbReference type="EMBL" id="JABUQZ010000002">
    <property type="protein sequence ID" value="NUC74853.1"/>
    <property type="molecule type" value="Genomic_DNA"/>
</dbReference>
<proteinExistence type="inferred from homology"/>
<feature type="region of interest" description="Disordered" evidence="9">
    <location>
        <begin position="472"/>
        <end position="492"/>
    </location>
</feature>
<keyword evidence="8" id="KW-0460">Magnesium</keyword>
<reference evidence="10 11" key="1">
    <citation type="submission" date="2020-06" db="EMBL/GenBank/DDBJ databases">
        <title>Haloterrigena sp. nov., an extremely halophilic archaeon isolated from a saline sediment.</title>
        <authorList>
            <person name="Liu B.-B."/>
        </authorList>
    </citation>
    <scope>NUCLEOTIDE SEQUENCE [LARGE SCALE GENOMIC DNA]</scope>
    <source>
        <strain evidence="10 11">SYSU A558-1</strain>
    </source>
</reference>
<dbReference type="PANTHER" id="PTHR11596:SF5">
    <property type="entry name" value="ALKALINE PHOSPHATASE"/>
    <property type="match status" value="1"/>
</dbReference>
<dbReference type="SUPFAM" id="SSF53649">
    <property type="entry name" value="Alkaline phosphatase-like"/>
    <property type="match status" value="1"/>
</dbReference>
<dbReference type="InterPro" id="IPR001952">
    <property type="entry name" value="Alkaline_phosphatase"/>
</dbReference>
<evidence type="ECO:0000256" key="2">
    <source>
        <dbReference type="ARBA" id="ARBA00001947"/>
    </source>
</evidence>
<evidence type="ECO:0000256" key="9">
    <source>
        <dbReference type="SAM" id="MobiDB-lite"/>
    </source>
</evidence>
<keyword evidence="11" id="KW-1185">Reference proteome</keyword>
<dbReference type="RefSeq" id="WP_174682702.1">
    <property type="nucleotide sequence ID" value="NZ_JABUQZ010000002.1"/>
</dbReference>
<keyword evidence="6" id="KW-0378">Hydrolase</keyword>
<dbReference type="PROSITE" id="PS00123">
    <property type="entry name" value="ALKALINE_PHOSPHATASE"/>
    <property type="match status" value="1"/>
</dbReference>
<evidence type="ECO:0000313" key="11">
    <source>
        <dbReference type="Proteomes" id="UP001016761"/>
    </source>
</evidence>
<dbReference type="InterPro" id="IPR018299">
    <property type="entry name" value="Alkaline_phosphatase_AS"/>
</dbReference>
<dbReference type="Pfam" id="PF00245">
    <property type="entry name" value="Alk_phosphatase"/>
    <property type="match status" value="1"/>
</dbReference>
<feature type="compositionally biased region" description="Basic residues" evidence="9">
    <location>
        <begin position="475"/>
        <end position="485"/>
    </location>
</feature>
<evidence type="ECO:0000256" key="6">
    <source>
        <dbReference type="ARBA" id="ARBA00022801"/>
    </source>
</evidence>
<keyword evidence="5" id="KW-0479">Metal-binding</keyword>
<dbReference type="CDD" id="cd16012">
    <property type="entry name" value="ALP"/>
    <property type="match status" value="1"/>
</dbReference>
<comment type="caution">
    <text evidence="10">The sequence shown here is derived from an EMBL/GenBank/DDBJ whole genome shotgun (WGS) entry which is preliminary data.</text>
</comment>
<dbReference type="Proteomes" id="UP001016761">
    <property type="component" value="Unassembled WGS sequence"/>
</dbReference>
<dbReference type="SMART" id="SM00098">
    <property type="entry name" value="alkPPc"/>
    <property type="match status" value="1"/>
</dbReference>
<keyword evidence="7" id="KW-0862">Zinc</keyword>
<comment type="similarity">
    <text evidence="3">Belongs to the alkaline phosphatase family.</text>
</comment>
<evidence type="ECO:0000313" key="10">
    <source>
        <dbReference type="EMBL" id="NUC74853.1"/>
    </source>
</evidence>
<dbReference type="PANTHER" id="PTHR11596">
    <property type="entry name" value="ALKALINE PHOSPHATASE"/>
    <property type="match status" value="1"/>
</dbReference>
<evidence type="ECO:0000256" key="4">
    <source>
        <dbReference type="ARBA" id="ARBA00022553"/>
    </source>
</evidence>
<gene>
    <name evidence="10" type="ORF">HTZ84_21550</name>
</gene>
<evidence type="ECO:0000256" key="3">
    <source>
        <dbReference type="ARBA" id="ARBA00005984"/>
    </source>
</evidence>
<sequence>MSQESTQTGTDRAKGSTDRRSFLAGLAAVSGTAAASQGAQAAGWGRWGRGTRTNVIMMIPDGSSRAHDTAARYLRAYRDDPDAYPENIPDVELAVDRADANGYMSHFPADPNSMVTDSAAAGTAIATGAKTYNGAISVDTDREPLPTILERAGEAGYATGLVSTTQLTHATPASFAAHVEDRGMQEEIARQFVDETDVDVFLGGDRSHFRADDRDDGEDLIGRAEEQNYAYVETASELESVSEGKVLGLFSQSGHLDYYLDRANDADNTQPGLRQMTERAIDLLETRSDEGFFLLVEGGRIDHASHGNDPATVPEQLEFDRALDAAMEYARDGPRRSETLTVSASDHDTGDLGLDYGANVAAIDDLEASQGTLTSAIDAASSTSKIASVLESQAGIDDLTDDELAALEEDPSALTGADGILNDRAGLVWGSGSHTGEDVPIYAAGEHAEQFTGSIDNTDLFEVFAGVLDLDGSRRPGRSTGRGRARGRDRGR</sequence>
<dbReference type="PROSITE" id="PS51318">
    <property type="entry name" value="TAT"/>
    <property type="match status" value="1"/>
</dbReference>
<evidence type="ECO:0000256" key="8">
    <source>
        <dbReference type="ARBA" id="ARBA00022842"/>
    </source>
</evidence>
<comment type="cofactor">
    <cofactor evidence="2">
        <name>Zn(2+)</name>
        <dbReference type="ChEBI" id="CHEBI:29105"/>
    </cofactor>
</comment>
<evidence type="ECO:0000256" key="1">
    <source>
        <dbReference type="ARBA" id="ARBA00001946"/>
    </source>
</evidence>
<dbReference type="InterPro" id="IPR006311">
    <property type="entry name" value="TAT_signal"/>
</dbReference>